<accession>A0ABD2YKS0</accession>
<dbReference type="EMBL" id="JBJUIK010000013">
    <property type="protein sequence ID" value="KAL3507988.1"/>
    <property type="molecule type" value="Genomic_DNA"/>
</dbReference>
<feature type="domain" description="Dienelactone hydrolase" evidence="1">
    <location>
        <begin position="29"/>
        <end position="238"/>
    </location>
</feature>
<proteinExistence type="predicted"/>
<evidence type="ECO:0000313" key="2">
    <source>
        <dbReference type="EMBL" id="KAL3507988.1"/>
    </source>
</evidence>
<dbReference type="PANTHER" id="PTHR17630:SF52">
    <property type="entry name" value="ENDO-1,3-1,4-BETA-D-GLUCANASE-LIKE PROTEIN"/>
    <property type="match status" value="1"/>
</dbReference>
<evidence type="ECO:0000259" key="1">
    <source>
        <dbReference type="Pfam" id="PF01738"/>
    </source>
</evidence>
<comment type="caution">
    <text evidence="2">The sequence shown here is derived from an EMBL/GenBank/DDBJ whole genome shotgun (WGS) entry which is preliminary data.</text>
</comment>
<gene>
    <name evidence="2" type="ORF">ACH5RR_033370</name>
</gene>
<dbReference type="PANTHER" id="PTHR17630">
    <property type="entry name" value="DIENELACTONE HYDROLASE"/>
    <property type="match status" value="1"/>
</dbReference>
<dbReference type="InterPro" id="IPR002925">
    <property type="entry name" value="Dienelactn_hydro"/>
</dbReference>
<name>A0ABD2YKS0_9GENT</name>
<dbReference type="SUPFAM" id="SSF53474">
    <property type="entry name" value="alpha/beta-Hydrolases"/>
    <property type="match status" value="1"/>
</dbReference>
<organism evidence="2 3">
    <name type="scientific">Cinchona calisaya</name>
    <dbReference type="NCBI Taxonomy" id="153742"/>
    <lineage>
        <taxon>Eukaryota</taxon>
        <taxon>Viridiplantae</taxon>
        <taxon>Streptophyta</taxon>
        <taxon>Embryophyta</taxon>
        <taxon>Tracheophyta</taxon>
        <taxon>Spermatophyta</taxon>
        <taxon>Magnoliopsida</taxon>
        <taxon>eudicotyledons</taxon>
        <taxon>Gunneridae</taxon>
        <taxon>Pentapetalae</taxon>
        <taxon>asterids</taxon>
        <taxon>lamiids</taxon>
        <taxon>Gentianales</taxon>
        <taxon>Rubiaceae</taxon>
        <taxon>Cinchonoideae</taxon>
        <taxon>Cinchoneae</taxon>
        <taxon>Cinchona</taxon>
    </lineage>
</organism>
<dbReference type="InterPro" id="IPR029058">
    <property type="entry name" value="AB_hydrolase_fold"/>
</dbReference>
<dbReference type="Pfam" id="PF01738">
    <property type="entry name" value="DLH"/>
    <property type="match status" value="1"/>
</dbReference>
<dbReference type="Proteomes" id="UP001630127">
    <property type="component" value="Unassembled WGS sequence"/>
</dbReference>
<reference evidence="2 3" key="1">
    <citation type="submission" date="2024-11" db="EMBL/GenBank/DDBJ databases">
        <title>A near-complete genome assembly of Cinchona calisaya.</title>
        <authorList>
            <person name="Lian D.C."/>
            <person name="Zhao X.W."/>
            <person name="Wei L."/>
        </authorList>
    </citation>
    <scope>NUCLEOTIDE SEQUENCE [LARGE SCALE GENOMIC DNA]</scope>
    <source>
        <tissue evidence="2">Nenye</tissue>
    </source>
</reference>
<dbReference type="Gene3D" id="3.40.50.1820">
    <property type="entry name" value="alpha/beta hydrolase"/>
    <property type="match status" value="1"/>
</dbReference>
<dbReference type="AlphaFoldDB" id="A0ABD2YKS0"/>
<protein>
    <recommendedName>
        <fullName evidence="1">Dienelactone hydrolase domain-containing protein</fullName>
    </recommendedName>
</protein>
<sequence length="240" mass="26008">MSGPMCFSNPPKLSSTSGAGKVEEIAGIQTYVSGSPDTHKAILLVADAFGYEAPNLRKLADKVADAGFFVVVPDFFFGDPVDFERPNFNLEAWRNAHTAEKGSEDAKKVIAALKGKGYSSIGAAGFCWGGMVVVKLANNSDCIQAAVVLHPGPISEDEINEVRVPIALLGAEIDNYCSAEEIKRLGSILAQKSVVDSFVKVFPGTEHGWTTRYKDEDELAVKKAEESHSDMLNWFTKYIK</sequence>
<evidence type="ECO:0000313" key="3">
    <source>
        <dbReference type="Proteomes" id="UP001630127"/>
    </source>
</evidence>
<keyword evidence="3" id="KW-1185">Reference proteome</keyword>